<feature type="transmembrane region" description="Helical" evidence="6">
    <location>
        <begin position="180"/>
        <end position="199"/>
    </location>
</feature>
<evidence type="ECO:0000256" key="2">
    <source>
        <dbReference type="ARBA" id="ARBA00022475"/>
    </source>
</evidence>
<feature type="transmembrane region" description="Helical" evidence="6">
    <location>
        <begin position="126"/>
        <end position="142"/>
    </location>
</feature>
<dbReference type="PANTHER" id="PTHR32322:SF18">
    <property type="entry name" value="S-ADENOSYLMETHIONINE_S-ADENOSYLHOMOCYSTEINE TRANSPORTER"/>
    <property type="match status" value="1"/>
</dbReference>
<name>A0A8T4KSQ3_9ARCH</name>
<evidence type="ECO:0000256" key="1">
    <source>
        <dbReference type="ARBA" id="ARBA00004651"/>
    </source>
</evidence>
<keyword evidence="2" id="KW-1003">Cell membrane</keyword>
<reference evidence="8" key="1">
    <citation type="submission" date="2021-03" db="EMBL/GenBank/DDBJ databases">
        <authorList>
            <person name="Jaffe A."/>
        </authorList>
    </citation>
    <scope>NUCLEOTIDE SEQUENCE</scope>
    <source>
        <strain evidence="8">RIFCSPHIGHO2_01_FULL_AR10_44_11</strain>
    </source>
</reference>
<feature type="transmembrane region" description="Helical" evidence="6">
    <location>
        <begin position="244"/>
        <end position="262"/>
    </location>
</feature>
<evidence type="ECO:0000313" key="9">
    <source>
        <dbReference type="Proteomes" id="UP000677687"/>
    </source>
</evidence>
<evidence type="ECO:0000256" key="3">
    <source>
        <dbReference type="ARBA" id="ARBA00022692"/>
    </source>
</evidence>
<organism evidence="8 9">
    <name type="scientific">Candidatus Iainarchaeum sp</name>
    <dbReference type="NCBI Taxonomy" id="3101447"/>
    <lineage>
        <taxon>Archaea</taxon>
        <taxon>Candidatus Iainarchaeota</taxon>
        <taxon>Candidatus Iainarchaeia</taxon>
        <taxon>Candidatus Iainarchaeales</taxon>
        <taxon>Candidatus Iainarchaeaceae</taxon>
        <taxon>Candidatus Iainarchaeum</taxon>
    </lineage>
</organism>
<keyword evidence="4 6" id="KW-1133">Transmembrane helix</keyword>
<comment type="caution">
    <text evidence="8">The sequence shown here is derived from an EMBL/GenBank/DDBJ whole genome shotgun (WGS) entry which is preliminary data.</text>
</comment>
<feature type="domain" description="EamA" evidence="7">
    <location>
        <begin position="6"/>
        <end position="142"/>
    </location>
</feature>
<dbReference type="SUPFAM" id="SSF103481">
    <property type="entry name" value="Multidrug resistance efflux transporter EmrE"/>
    <property type="match status" value="2"/>
</dbReference>
<sequence length="305" mass="33708">MFSPRTGYFLALLTAIISGFSIFLNKFAVAETNSFVFTFLKNSIVAVFLLSAILLLKEFPAVKNLAKSQWLQLALLGLVGGSIPFLLFFFALQSTSAVNAGFVQKTMFVFASVFAFVFLKEKISKNFLLAAVLLLLGNFFMFSAFSEFAFADLLVLAAVLFWAVEAVIAKRIMQKIDSKISAFGRMFFGALFMLVFLVFSNQLHFAGNLSVLQWQWILLVSVPLFFYVLAFYSALKTIPVSKATAILMLGQPVTLLLSFAFLNRALSFNQALGIALTLSAILLLFCSSYAVSFLRSRGFLLAATK</sequence>
<proteinExistence type="predicted"/>
<reference evidence="8" key="2">
    <citation type="submission" date="2021-05" db="EMBL/GenBank/DDBJ databases">
        <title>Protein family content uncovers lineage relationships and bacterial pathway maintenance mechanisms in DPANN archaea.</title>
        <authorList>
            <person name="Castelle C.J."/>
            <person name="Meheust R."/>
            <person name="Jaffe A.L."/>
            <person name="Seitz K."/>
            <person name="Gong X."/>
            <person name="Baker B.J."/>
            <person name="Banfield J.F."/>
        </authorList>
    </citation>
    <scope>NUCLEOTIDE SEQUENCE</scope>
    <source>
        <strain evidence="8">RIFCSPHIGHO2_01_FULL_AR10_44_11</strain>
    </source>
</reference>
<evidence type="ECO:0000256" key="5">
    <source>
        <dbReference type="ARBA" id="ARBA00023136"/>
    </source>
</evidence>
<keyword evidence="5 6" id="KW-0472">Membrane</keyword>
<evidence type="ECO:0000256" key="6">
    <source>
        <dbReference type="SAM" id="Phobius"/>
    </source>
</evidence>
<feature type="transmembrane region" description="Helical" evidence="6">
    <location>
        <begin position="102"/>
        <end position="119"/>
    </location>
</feature>
<comment type="subcellular location">
    <subcellularLocation>
        <location evidence="1">Cell membrane</location>
        <topology evidence="1">Multi-pass membrane protein</topology>
    </subcellularLocation>
</comment>
<dbReference type="EMBL" id="JAGVWD010000027">
    <property type="protein sequence ID" value="MBS3057381.1"/>
    <property type="molecule type" value="Genomic_DNA"/>
</dbReference>
<dbReference type="InterPro" id="IPR000620">
    <property type="entry name" value="EamA_dom"/>
</dbReference>
<dbReference type="InterPro" id="IPR050638">
    <property type="entry name" value="AA-Vitamin_Transporters"/>
</dbReference>
<evidence type="ECO:0000259" key="7">
    <source>
        <dbReference type="Pfam" id="PF00892"/>
    </source>
</evidence>
<keyword evidence="3 6" id="KW-0812">Transmembrane</keyword>
<dbReference type="Proteomes" id="UP000677687">
    <property type="component" value="Unassembled WGS sequence"/>
</dbReference>
<feature type="transmembrane region" description="Helical" evidence="6">
    <location>
        <begin position="7"/>
        <end position="29"/>
    </location>
</feature>
<feature type="domain" description="EamA" evidence="7">
    <location>
        <begin position="150"/>
        <end position="285"/>
    </location>
</feature>
<dbReference type="AlphaFoldDB" id="A0A8T4KSQ3"/>
<feature type="transmembrane region" description="Helical" evidence="6">
    <location>
        <begin position="211"/>
        <end position="232"/>
    </location>
</feature>
<evidence type="ECO:0000313" key="8">
    <source>
        <dbReference type="EMBL" id="MBS3057381.1"/>
    </source>
</evidence>
<dbReference type="Pfam" id="PF00892">
    <property type="entry name" value="EamA"/>
    <property type="match status" value="2"/>
</dbReference>
<dbReference type="PANTHER" id="PTHR32322">
    <property type="entry name" value="INNER MEMBRANE TRANSPORTER"/>
    <property type="match status" value="1"/>
</dbReference>
<gene>
    <name evidence="8" type="ORF">J4415_02020</name>
</gene>
<accession>A0A8T4KSQ3</accession>
<evidence type="ECO:0000256" key="4">
    <source>
        <dbReference type="ARBA" id="ARBA00022989"/>
    </source>
</evidence>
<feature type="transmembrane region" description="Helical" evidence="6">
    <location>
        <begin position="68"/>
        <end position="90"/>
    </location>
</feature>
<feature type="transmembrane region" description="Helical" evidence="6">
    <location>
        <begin position="148"/>
        <end position="168"/>
    </location>
</feature>
<dbReference type="GO" id="GO:0005886">
    <property type="term" value="C:plasma membrane"/>
    <property type="evidence" value="ECO:0007669"/>
    <property type="project" value="UniProtKB-SubCell"/>
</dbReference>
<feature type="transmembrane region" description="Helical" evidence="6">
    <location>
        <begin position="35"/>
        <end position="56"/>
    </location>
</feature>
<protein>
    <submittedName>
        <fullName evidence="8">DMT family transporter</fullName>
    </submittedName>
</protein>
<feature type="transmembrane region" description="Helical" evidence="6">
    <location>
        <begin position="268"/>
        <end position="291"/>
    </location>
</feature>
<dbReference type="InterPro" id="IPR037185">
    <property type="entry name" value="EmrE-like"/>
</dbReference>